<organism evidence="4 5">
    <name type="scientific">Aphanothece cf. minutissima CCALA 015</name>
    <dbReference type="NCBI Taxonomy" id="2107695"/>
    <lineage>
        <taxon>Bacteria</taxon>
        <taxon>Bacillati</taxon>
        <taxon>Cyanobacteriota</taxon>
        <taxon>Cyanophyceae</taxon>
        <taxon>Oscillatoriophycideae</taxon>
        <taxon>Chroococcales</taxon>
        <taxon>Aphanothecaceae</taxon>
        <taxon>Aphanothece</taxon>
    </lineage>
</organism>
<evidence type="ECO:0000259" key="3">
    <source>
        <dbReference type="Pfam" id="PF12000"/>
    </source>
</evidence>
<dbReference type="EMBL" id="PVWP01000004">
    <property type="protein sequence ID" value="PSB37907.1"/>
    <property type="molecule type" value="Genomic_DNA"/>
</dbReference>
<dbReference type="GO" id="GO:0016740">
    <property type="term" value="F:transferase activity"/>
    <property type="evidence" value="ECO:0007669"/>
    <property type="project" value="UniProtKB-KW"/>
</dbReference>
<comment type="caution">
    <text evidence="4">The sequence shown here is derived from an EMBL/GenBank/DDBJ whole genome shotgun (WGS) entry which is preliminary data.</text>
</comment>
<reference evidence="4 5" key="2">
    <citation type="submission" date="2018-03" db="EMBL/GenBank/DDBJ databases">
        <title>The ancient ancestry and fast evolution of plastids.</title>
        <authorList>
            <person name="Moore K.R."/>
            <person name="Magnabosco C."/>
            <person name="Momper L."/>
            <person name="Gold D.A."/>
            <person name="Bosak T."/>
            <person name="Fournier G.P."/>
        </authorList>
    </citation>
    <scope>NUCLEOTIDE SEQUENCE [LARGE SCALE GENOMIC DNA]</scope>
    <source>
        <strain evidence="4 5">CCALA 015</strain>
    </source>
</reference>
<name>A0ABX5FBL8_9CHRO</name>
<evidence type="ECO:0000259" key="2">
    <source>
        <dbReference type="Pfam" id="PF00534"/>
    </source>
</evidence>
<feature type="domain" description="Glycosyl transferase family 4" evidence="3">
    <location>
        <begin position="27"/>
        <end position="194"/>
    </location>
</feature>
<dbReference type="RefSeq" id="WP_106220620.1">
    <property type="nucleotide sequence ID" value="NZ_PVWP01000004.1"/>
</dbReference>
<feature type="domain" description="Glycosyl transferase family 1" evidence="2">
    <location>
        <begin position="214"/>
        <end position="384"/>
    </location>
</feature>
<dbReference type="SUPFAM" id="SSF53756">
    <property type="entry name" value="UDP-Glycosyltransferase/glycogen phosphorylase"/>
    <property type="match status" value="1"/>
</dbReference>
<reference evidence="4 5" key="1">
    <citation type="submission" date="2018-02" db="EMBL/GenBank/DDBJ databases">
        <authorList>
            <person name="Moore K."/>
            <person name="Momper L."/>
        </authorList>
    </citation>
    <scope>NUCLEOTIDE SEQUENCE [LARGE SCALE GENOMIC DNA]</scope>
    <source>
        <strain evidence="4 5">CCALA 015</strain>
    </source>
</reference>
<evidence type="ECO:0000313" key="5">
    <source>
        <dbReference type="Proteomes" id="UP000238218"/>
    </source>
</evidence>
<dbReference type="InterPro" id="IPR022623">
    <property type="entry name" value="Glyco_trans_4"/>
</dbReference>
<dbReference type="Pfam" id="PF00534">
    <property type="entry name" value="Glycos_transf_1"/>
    <property type="match status" value="1"/>
</dbReference>
<evidence type="ECO:0000313" key="4">
    <source>
        <dbReference type="EMBL" id="PSB37907.1"/>
    </source>
</evidence>
<protein>
    <submittedName>
        <fullName evidence="4">Glycosyl transferase family 1</fullName>
    </submittedName>
</protein>
<dbReference type="PANTHER" id="PTHR46401:SF2">
    <property type="entry name" value="GLYCOSYLTRANSFERASE WBBK-RELATED"/>
    <property type="match status" value="1"/>
</dbReference>
<proteinExistence type="predicted"/>
<accession>A0ABX5FBL8</accession>
<dbReference type="Proteomes" id="UP000238218">
    <property type="component" value="Unassembled WGS sequence"/>
</dbReference>
<evidence type="ECO:0000256" key="1">
    <source>
        <dbReference type="ARBA" id="ARBA00022679"/>
    </source>
</evidence>
<dbReference type="Gene3D" id="3.40.50.2000">
    <property type="entry name" value="Glycogen Phosphorylase B"/>
    <property type="match status" value="2"/>
</dbReference>
<sequence length="421" mass="46246">MTRTVLFVHQNFPGQYRHLAPALQARGDRVVAIGGPTSQPLPAIPLHRYDPLPPGGVPPCHPWAADFQTKILRGEAVARCLESLLDDGLRPDLVVGHPGWGELLVVKDLLPAVPVLHQVEFIYQLQGGDVGFDPEFTDADWRPRARLRLRRAPQLLALQDLDWGVAPTPWQASTVPEPYRQRLSVIHEGIDTAAIAPQGPACLQLQRAGLSFAPGDEVVSFVARNLEPYRGFHTFMRMLPLLQRLRPRAHVVIVGGDGVSYGAAPPGGGSWKEAMLGELGDSLDRRRVHFVGRVPHPVLHELFRVTACHVYLTVPFVLSWSLLEAMSCGALVIGSATAPVQDVIEDGRNGLLVDFFDHRALAERLAAVLAGPEGHTGLRREARRTVVERFDLGRVCLPRHLELVDRLMAGAATQERATGER</sequence>
<dbReference type="InterPro" id="IPR001296">
    <property type="entry name" value="Glyco_trans_1"/>
</dbReference>
<keyword evidence="1 4" id="KW-0808">Transferase</keyword>
<dbReference type="PANTHER" id="PTHR46401">
    <property type="entry name" value="GLYCOSYLTRANSFERASE WBBK-RELATED"/>
    <property type="match status" value="1"/>
</dbReference>
<keyword evidence="5" id="KW-1185">Reference proteome</keyword>
<dbReference type="Pfam" id="PF12000">
    <property type="entry name" value="Glyco_trans_4_3"/>
    <property type="match status" value="1"/>
</dbReference>
<gene>
    <name evidence="4" type="ORF">C7B81_07345</name>
</gene>